<keyword evidence="2" id="KW-1185">Reference proteome</keyword>
<proteinExistence type="predicted"/>
<dbReference type="Proteomes" id="UP000199202">
    <property type="component" value="Unassembled WGS sequence"/>
</dbReference>
<gene>
    <name evidence="1" type="ORF">SAMN05421869_10149</name>
</gene>
<dbReference type="EMBL" id="FNDJ01000001">
    <property type="protein sequence ID" value="SDG93097.1"/>
    <property type="molecule type" value="Genomic_DNA"/>
</dbReference>
<dbReference type="AlphaFoldDB" id="A0A1G7Y9N9"/>
<accession>A0A1G7Y9N9</accession>
<reference evidence="1 2" key="1">
    <citation type="submission" date="2016-10" db="EMBL/GenBank/DDBJ databases">
        <authorList>
            <person name="de Groot N.N."/>
        </authorList>
    </citation>
    <scope>NUCLEOTIDE SEQUENCE [LARGE SCALE GENOMIC DNA]</scope>
    <source>
        <strain evidence="1 2">CGMCC 4.6533</strain>
    </source>
</reference>
<organism evidence="1 2">
    <name type="scientific">Nonomuraea jiangxiensis</name>
    <dbReference type="NCBI Taxonomy" id="633440"/>
    <lineage>
        <taxon>Bacteria</taxon>
        <taxon>Bacillati</taxon>
        <taxon>Actinomycetota</taxon>
        <taxon>Actinomycetes</taxon>
        <taxon>Streptosporangiales</taxon>
        <taxon>Streptosporangiaceae</taxon>
        <taxon>Nonomuraea</taxon>
    </lineage>
</organism>
<sequence length="94" mass="10228">MIGAIVSGVNVRPFPNPGRPRLLGTWMAPVMKWGLVPWANARALNVPAEDVPAIRTPPGTPARARSWPWRPELFTAMIWDRISGGPLPGELVPA</sequence>
<dbReference type="RefSeq" id="WP_090927832.1">
    <property type="nucleotide sequence ID" value="NZ_FNDJ01000001.1"/>
</dbReference>
<name>A0A1G7Y9N9_9ACTN</name>
<dbReference type="OrthoDB" id="3519228at2"/>
<protein>
    <submittedName>
        <fullName evidence="1">Uncharacterized protein</fullName>
    </submittedName>
</protein>
<evidence type="ECO:0000313" key="1">
    <source>
        <dbReference type="EMBL" id="SDG93097.1"/>
    </source>
</evidence>
<evidence type="ECO:0000313" key="2">
    <source>
        <dbReference type="Proteomes" id="UP000199202"/>
    </source>
</evidence>